<feature type="region of interest" description="Disordered" evidence="1">
    <location>
        <begin position="85"/>
        <end position="246"/>
    </location>
</feature>
<feature type="compositionally biased region" description="Acidic residues" evidence="1">
    <location>
        <begin position="158"/>
        <end position="178"/>
    </location>
</feature>
<name>A0ABQ5CI17_9ASTR</name>
<feature type="compositionally biased region" description="Basic and acidic residues" evidence="1">
    <location>
        <begin position="179"/>
        <end position="203"/>
    </location>
</feature>
<reference evidence="2" key="1">
    <citation type="journal article" date="2022" name="Int. J. Mol. Sci.">
        <title>Draft Genome of Tanacetum Coccineum: Genomic Comparison of Closely Related Tanacetum-Family Plants.</title>
        <authorList>
            <person name="Yamashiro T."/>
            <person name="Shiraishi A."/>
            <person name="Nakayama K."/>
            <person name="Satake H."/>
        </authorList>
    </citation>
    <scope>NUCLEOTIDE SEQUENCE</scope>
</reference>
<proteinExistence type="predicted"/>
<sequence length="384" mass="42793">MYYPRFTKVIIHHFLTKDKTISKRNKIGMHTSRDDYLINTLRFVSTKEESQIYGARLPKSLTSPEMWESKAYKTYLGYATGATPPKKARKFKKPTSPQLTIVPVSPEEPTRKKKSLRDFHKTHPSGSGTITKTALSAAKIKPSITNEGTGVKPGVPDVTEEESTESEAESWGKDEEDNNNEHNSRSEGSDQERDSGDEKAQSDKEEEDEFVKTSSNDTDDEDETNIKDKTEGDEDEGMDYATNQFDDDVNVRLNEPVETDEGFIQKEGTDAEMTNKTKVPVTSSSYSSDLAFKFLNFLDIPHIDAEIVSPMDAHVHHEVPSKQTPTLLTVLVSVITDSSPVYSTVIPQSLPSFTPPPQQSTLTPPTTTKATYPLSTLPNFASIF</sequence>
<dbReference type="Proteomes" id="UP001151760">
    <property type="component" value="Unassembled WGS sequence"/>
</dbReference>
<protein>
    <submittedName>
        <fullName evidence="2">Uncharacterized protein</fullName>
    </submittedName>
</protein>
<accession>A0ABQ5CI17</accession>
<comment type="caution">
    <text evidence="2">The sequence shown here is derived from an EMBL/GenBank/DDBJ whole genome shotgun (WGS) entry which is preliminary data.</text>
</comment>
<gene>
    <name evidence="2" type="ORF">Tco_0906940</name>
</gene>
<evidence type="ECO:0000313" key="3">
    <source>
        <dbReference type="Proteomes" id="UP001151760"/>
    </source>
</evidence>
<evidence type="ECO:0000256" key="1">
    <source>
        <dbReference type="SAM" id="MobiDB-lite"/>
    </source>
</evidence>
<keyword evidence="3" id="KW-1185">Reference proteome</keyword>
<organism evidence="2 3">
    <name type="scientific">Tanacetum coccineum</name>
    <dbReference type="NCBI Taxonomy" id="301880"/>
    <lineage>
        <taxon>Eukaryota</taxon>
        <taxon>Viridiplantae</taxon>
        <taxon>Streptophyta</taxon>
        <taxon>Embryophyta</taxon>
        <taxon>Tracheophyta</taxon>
        <taxon>Spermatophyta</taxon>
        <taxon>Magnoliopsida</taxon>
        <taxon>eudicotyledons</taxon>
        <taxon>Gunneridae</taxon>
        <taxon>Pentapetalae</taxon>
        <taxon>asterids</taxon>
        <taxon>campanulids</taxon>
        <taxon>Asterales</taxon>
        <taxon>Asteraceae</taxon>
        <taxon>Asteroideae</taxon>
        <taxon>Anthemideae</taxon>
        <taxon>Anthemidinae</taxon>
        <taxon>Tanacetum</taxon>
    </lineage>
</organism>
<feature type="compositionally biased region" description="Polar residues" evidence="1">
    <location>
        <begin position="124"/>
        <end position="134"/>
    </location>
</feature>
<evidence type="ECO:0000313" key="2">
    <source>
        <dbReference type="EMBL" id="GJT26665.1"/>
    </source>
</evidence>
<dbReference type="EMBL" id="BQNB010014312">
    <property type="protein sequence ID" value="GJT26665.1"/>
    <property type="molecule type" value="Genomic_DNA"/>
</dbReference>
<reference evidence="2" key="2">
    <citation type="submission" date="2022-01" db="EMBL/GenBank/DDBJ databases">
        <authorList>
            <person name="Yamashiro T."/>
            <person name="Shiraishi A."/>
            <person name="Satake H."/>
            <person name="Nakayama K."/>
        </authorList>
    </citation>
    <scope>NUCLEOTIDE SEQUENCE</scope>
</reference>